<evidence type="ECO:0000313" key="3">
    <source>
        <dbReference type="Proteomes" id="UP001597512"/>
    </source>
</evidence>
<feature type="coiled-coil region" evidence="1">
    <location>
        <begin position="86"/>
        <end position="118"/>
    </location>
</feature>
<dbReference type="EMBL" id="JBHUOM010000019">
    <property type="protein sequence ID" value="MFD2935932.1"/>
    <property type="molecule type" value="Genomic_DNA"/>
</dbReference>
<evidence type="ECO:0000313" key="2">
    <source>
        <dbReference type="EMBL" id="MFD2935932.1"/>
    </source>
</evidence>
<protein>
    <submittedName>
        <fullName evidence="2">Uncharacterized protein</fullName>
    </submittedName>
</protein>
<organism evidence="2 3">
    <name type="scientific">Spirosoma flavum</name>
    <dbReference type="NCBI Taxonomy" id="2048557"/>
    <lineage>
        <taxon>Bacteria</taxon>
        <taxon>Pseudomonadati</taxon>
        <taxon>Bacteroidota</taxon>
        <taxon>Cytophagia</taxon>
        <taxon>Cytophagales</taxon>
        <taxon>Cytophagaceae</taxon>
        <taxon>Spirosoma</taxon>
    </lineage>
</organism>
<evidence type="ECO:0000256" key="1">
    <source>
        <dbReference type="SAM" id="Coils"/>
    </source>
</evidence>
<proteinExistence type="predicted"/>
<comment type="caution">
    <text evidence="2">The sequence shown here is derived from an EMBL/GenBank/DDBJ whole genome shotgun (WGS) entry which is preliminary data.</text>
</comment>
<keyword evidence="3" id="KW-1185">Reference proteome</keyword>
<name>A0ABW6AN08_9BACT</name>
<dbReference type="Proteomes" id="UP001597512">
    <property type="component" value="Unassembled WGS sequence"/>
</dbReference>
<accession>A0ABW6AN08</accession>
<reference evidence="3" key="1">
    <citation type="journal article" date="2019" name="Int. J. Syst. Evol. Microbiol.">
        <title>The Global Catalogue of Microorganisms (GCM) 10K type strain sequencing project: providing services to taxonomists for standard genome sequencing and annotation.</title>
        <authorList>
            <consortium name="The Broad Institute Genomics Platform"/>
            <consortium name="The Broad Institute Genome Sequencing Center for Infectious Disease"/>
            <person name="Wu L."/>
            <person name="Ma J."/>
        </authorList>
    </citation>
    <scope>NUCLEOTIDE SEQUENCE [LARGE SCALE GENOMIC DNA]</scope>
    <source>
        <strain evidence="3">KCTC 52490</strain>
    </source>
</reference>
<sequence length="124" mass="13796">MISNDENQLSLIGQTVNTFDGAINETTASDGLSLIDKWLNRLDEAGDEATDDIAETLERLRPEIDTAQRYNRIDNRQIASLLQELIEQTRNVAASAEASAEQMELSQLIATLENLHRQAVSLIQ</sequence>
<dbReference type="RefSeq" id="WP_381504255.1">
    <property type="nucleotide sequence ID" value="NZ_JBHUOM010000019.1"/>
</dbReference>
<gene>
    <name evidence="2" type="ORF">ACFS25_19275</name>
</gene>
<keyword evidence="1" id="KW-0175">Coiled coil</keyword>